<dbReference type="Gene3D" id="2.60.120.260">
    <property type="entry name" value="Galactose-binding domain-like"/>
    <property type="match status" value="1"/>
</dbReference>
<dbReference type="InterPro" id="IPR008979">
    <property type="entry name" value="Galactose-bd-like_sf"/>
</dbReference>
<keyword evidence="5" id="KW-0326">Glycosidase</keyword>
<organism evidence="5 6">
    <name type="scientific">Propionibacterium ruminifibrarum</name>
    <dbReference type="NCBI Taxonomy" id="1962131"/>
    <lineage>
        <taxon>Bacteria</taxon>
        <taxon>Bacillati</taxon>
        <taxon>Actinomycetota</taxon>
        <taxon>Actinomycetes</taxon>
        <taxon>Propionibacteriales</taxon>
        <taxon>Propionibacteriaceae</taxon>
        <taxon>Propionibacterium</taxon>
    </lineage>
</organism>
<dbReference type="SUPFAM" id="SSF49785">
    <property type="entry name" value="Galactose-binding domain-like"/>
    <property type="match status" value="1"/>
</dbReference>
<dbReference type="InterPro" id="IPR006103">
    <property type="entry name" value="Glyco_hydro_2_cat"/>
</dbReference>
<dbReference type="SUPFAM" id="SSF51445">
    <property type="entry name" value="(Trans)glycosidases"/>
    <property type="match status" value="1"/>
</dbReference>
<feature type="domain" description="Glycosyl hydrolases family 2 sugar binding" evidence="4">
    <location>
        <begin position="33"/>
        <end position="161"/>
    </location>
</feature>
<dbReference type="InterPro" id="IPR017853">
    <property type="entry name" value="GH"/>
</dbReference>
<keyword evidence="5" id="KW-0378">Hydrolase</keyword>
<dbReference type="Gene3D" id="3.20.20.80">
    <property type="entry name" value="Glycosidases"/>
    <property type="match status" value="1"/>
</dbReference>
<dbReference type="Proteomes" id="UP000265962">
    <property type="component" value="Unassembled WGS sequence"/>
</dbReference>
<protein>
    <submittedName>
        <fullName evidence="5">Glycoside hydrolase superfamily</fullName>
        <ecNumber evidence="5">3.2.1.-</ecNumber>
    </submittedName>
</protein>
<evidence type="ECO:0000259" key="3">
    <source>
        <dbReference type="Pfam" id="PF02836"/>
    </source>
</evidence>
<dbReference type="RefSeq" id="WP_119715070.1">
    <property type="nucleotide sequence ID" value="NZ_OMOH01000003.1"/>
</dbReference>
<dbReference type="InterPro" id="IPR051913">
    <property type="entry name" value="GH2_Domain-Containing"/>
</dbReference>
<proteinExistence type="inferred from homology"/>
<accession>A0A375I1D6</accession>
<keyword evidence="6" id="KW-1185">Reference proteome</keyword>
<dbReference type="OrthoDB" id="9762066at2"/>
<evidence type="ECO:0000256" key="1">
    <source>
        <dbReference type="ARBA" id="ARBA00007401"/>
    </source>
</evidence>
<reference evidence="6" key="1">
    <citation type="submission" date="2018-02" db="EMBL/GenBank/DDBJ databases">
        <authorList>
            <person name="Hornung B."/>
        </authorList>
    </citation>
    <scope>NUCLEOTIDE SEQUENCE [LARGE SCALE GENOMIC DNA]</scope>
</reference>
<dbReference type="AlphaFoldDB" id="A0A375I1D6"/>
<dbReference type="PANTHER" id="PTHR42732:SF3">
    <property type="entry name" value="HYDROLASE"/>
    <property type="match status" value="1"/>
</dbReference>
<feature type="region of interest" description="Disordered" evidence="2">
    <location>
        <begin position="1"/>
        <end position="23"/>
    </location>
</feature>
<comment type="similarity">
    <text evidence="1">Belongs to the glycosyl hydrolase 2 family.</text>
</comment>
<dbReference type="PANTHER" id="PTHR42732">
    <property type="entry name" value="BETA-GALACTOSIDASE"/>
    <property type="match status" value="1"/>
</dbReference>
<feature type="domain" description="Glycoside hydrolase family 2 catalytic" evidence="3">
    <location>
        <begin position="335"/>
        <end position="450"/>
    </location>
</feature>
<name>A0A375I1D6_9ACTN</name>
<evidence type="ECO:0000256" key="2">
    <source>
        <dbReference type="SAM" id="MobiDB-lite"/>
    </source>
</evidence>
<dbReference type="InterPro" id="IPR006104">
    <property type="entry name" value="Glyco_hydro_2_N"/>
</dbReference>
<dbReference type="GO" id="GO:0004553">
    <property type="term" value="F:hydrolase activity, hydrolyzing O-glycosyl compounds"/>
    <property type="evidence" value="ECO:0007669"/>
    <property type="project" value="InterPro"/>
</dbReference>
<sequence length="609" mass="68168">MLDEATELAARLHPSGQDGSYPRPTLVRTNWADLDGPAGFAVDDEGVGLRDRWWESADHFDRTIVLPFPPESKASGIADTATHPVVWYRIEVTAAQLAAAGHAPGRRLLLHLDGVDYHSIVWVDGTEAGAHEGGQSPVTLDITDELAEEGPHAVVVRAWDDPHDRGQPRGKQTWEDEPSGIWYQRSTGIWRPVWIESVPPVHVRRIIWRTPAAEETVTAVIELNRRPRRPLPVRIGLTHRGRPLGSAVTLTREQTTVVRIETPGSNDLRWRPEHPELVDAAVIAGEDEVGSYTGLREVGTTHRAITLDDQPIYLRQVLEQCYWPESLYSAPSARALREEAELIGRLGFNGMRIHQQSADQRLLYWADRLGLLVFGEIGAAHEFSPEAIRRLHREWTQVVRASQGHPSIICWVPINESWGFIDIPRDLDQARAAAAMARLTRSIDPSRPALSNDGWHHVDSDLLTIHDYDANPARMRLRYRSRQVERWLTPGALGPARNFIVVGSDQPTDVPVLLDELGGIRFCPGRHGRGWGYSTVRTRSQFVRRISELVTAVTTGNVLGGYCWTQLTDTGQETNGLCDENRRPKAPVHEFAAVFGRQPEPPTQQTRPT</sequence>
<dbReference type="GO" id="GO:0005975">
    <property type="term" value="P:carbohydrate metabolic process"/>
    <property type="evidence" value="ECO:0007669"/>
    <property type="project" value="InterPro"/>
</dbReference>
<gene>
    <name evidence="5" type="ORF">PROPJV5_0811</name>
</gene>
<dbReference type="Pfam" id="PF02837">
    <property type="entry name" value="Glyco_hydro_2_N"/>
    <property type="match status" value="1"/>
</dbReference>
<evidence type="ECO:0000259" key="4">
    <source>
        <dbReference type="Pfam" id="PF02837"/>
    </source>
</evidence>
<dbReference type="EC" id="3.2.1.-" evidence="5"/>
<dbReference type="Pfam" id="PF02836">
    <property type="entry name" value="Glyco_hydro_2_C"/>
    <property type="match status" value="1"/>
</dbReference>
<evidence type="ECO:0000313" key="6">
    <source>
        <dbReference type="Proteomes" id="UP000265962"/>
    </source>
</evidence>
<dbReference type="EMBL" id="OMOH01000003">
    <property type="protein sequence ID" value="SPF67858.1"/>
    <property type="molecule type" value="Genomic_DNA"/>
</dbReference>
<evidence type="ECO:0000313" key="5">
    <source>
        <dbReference type="EMBL" id="SPF67858.1"/>
    </source>
</evidence>